<dbReference type="EMBL" id="BT069056">
    <property type="protein sequence ID" value="ACN35953.1"/>
    <property type="molecule type" value="mRNA"/>
</dbReference>
<dbReference type="RefSeq" id="NP_001170135.1">
    <property type="nucleotide sequence ID" value="NM_001176664.1"/>
</dbReference>
<evidence type="ECO:0000256" key="1">
    <source>
        <dbReference type="SAM" id="SignalP"/>
    </source>
</evidence>
<organism evidence="2">
    <name type="scientific">Zea mays</name>
    <name type="common">Maize</name>
    <dbReference type="NCBI Taxonomy" id="4577"/>
    <lineage>
        <taxon>Eukaryota</taxon>
        <taxon>Viridiplantae</taxon>
        <taxon>Streptophyta</taxon>
        <taxon>Embryophyta</taxon>
        <taxon>Tracheophyta</taxon>
        <taxon>Spermatophyta</taxon>
        <taxon>Magnoliopsida</taxon>
        <taxon>Liliopsida</taxon>
        <taxon>Poales</taxon>
        <taxon>Poaceae</taxon>
        <taxon>PACMAD clade</taxon>
        <taxon>Panicoideae</taxon>
        <taxon>Andropogonodae</taxon>
        <taxon>Andropogoneae</taxon>
        <taxon>Tripsacinae</taxon>
        <taxon>Zea</taxon>
    </lineage>
</organism>
<sequence length="156" mass="16778">MVAFPAAPSSSFSLVRGASSLLLSCLLALCAMLPARRDLPARQRPTPPNAALSPWPLPARTPAERPTLPCLPLPRLQFPIRLQLAALLIFFPKPGLPSWSFPGPQLGSPMAVARPPSCSAGRPPASRPARSSLWRLPPCVHCLLPLFLLPICRLCL</sequence>
<reference evidence="2" key="1">
    <citation type="journal article" date="2009" name="PLoS Genet.">
        <title>Sequencing, mapping, and analysis of 27,455 maize full-length cDNAs.</title>
        <authorList>
            <person name="Soderlund C."/>
            <person name="Descour A."/>
            <person name="Kudrna D."/>
            <person name="Bomhoff M."/>
            <person name="Boyd L."/>
            <person name="Currie J."/>
            <person name="Angelova A."/>
            <person name="Collura K."/>
            <person name="Wissotski M."/>
            <person name="Ashley E."/>
            <person name="Morrow D."/>
            <person name="Fernandes J."/>
            <person name="Walbot V."/>
            <person name="Yu Y."/>
        </authorList>
    </citation>
    <scope>NUCLEOTIDE SEQUENCE</scope>
    <source>
        <strain evidence="2">B73</strain>
    </source>
</reference>
<name>C0PL87_MAIZE</name>
<keyword evidence="1" id="KW-0732">Signal</keyword>
<protein>
    <submittedName>
        <fullName evidence="2">Uncharacterized protein</fullName>
    </submittedName>
</protein>
<proteinExistence type="evidence at transcript level"/>
<dbReference type="KEGG" id="zma:100384062"/>
<feature type="chain" id="PRO_5002900152" evidence="1">
    <location>
        <begin position="38"/>
        <end position="156"/>
    </location>
</feature>
<dbReference type="GeneID" id="100384062"/>
<dbReference type="AlphaFoldDB" id="C0PL87"/>
<feature type="signal peptide" evidence="1">
    <location>
        <begin position="1"/>
        <end position="37"/>
    </location>
</feature>
<evidence type="ECO:0000313" key="2">
    <source>
        <dbReference type="EMBL" id="ACN35953.1"/>
    </source>
</evidence>
<accession>C0PL87</accession>